<feature type="binding site" evidence="11">
    <location>
        <position position="57"/>
    </location>
    <ligand>
        <name>S-adenosyl-L-methionine</name>
        <dbReference type="ChEBI" id="CHEBI:59789"/>
    </ligand>
</feature>
<dbReference type="GO" id="GO:0003723">
    <property type="term" value="F:RNA binding"/>
    <property type="evidence" value="ECO:0007669"/>
    <property type="project" value="UniProtKB-UniRule"/>
</dbReference>
<evidence type="ECO:0000313" key="15">
    <source>
        <dbReference type="Proteomes" id="UP000288716"/>
    </source>
</evidence>
<dbReference type="PANTHER" id="PTHR11727:SF17">
    <property type="entry name" value="DIMETHYLADENOSINE TRANSFERASE 1, MITOCHONDRIAL"/>
    <property type="match status" value="1"/>
</dbReference>
<dbReference type="PROSITE" id="PS51689">
    <property type="entry name" value="SAM_RNA_A_N6_MT"/>
    <property type="match status" value="1"/>
</dbReference>
<evidence type="ECO:0000256" key="5">
    <source>
        <dbReference type="ARBA" id="ARBA00022691"/>
    </source>
</evidence>
<feature type="binding site" evidence="11">
    <location>
        <position position="59"/>
    </location>
    <ligand>
        <name>S-adenosyl-L-methionine</name>
        <dbReference type="ChEBI" id="CHEBI:59789"/>
    </ligand>
</feature>
<keyword evidence="5 11" id="KW-0949">S-adenosyl-L-methionine</keyword>
<keyword evidence="10" id="KW-0804">Transcription</keyword>
<dbReference type="InterPro" id="IPR001737">
    <property type="entry name" value="KsgA/Erm"/>
</dbReference>
<sequence length="353" mass="40980">MSSTTTKALAEISKAVSRQTTPKDVTQYVARRLPPLPAFKDLLHLYRLRARKQLSQNFLLNKRICRMQRGDTIVEVGPGPGSITRCILERYPRELFVIEKDRRFLPMLEMLADAAVPGQMKIIIGDVMDYSLEGLFPEELKKSWDDVPPSIHFIGNLPFNVSTPLIVRWLRQMYYKTGPFAYGRVGLTLTFQLEVAQRIVAPVMHMQRSRLSVMCQNLANVKLVHKIKGASFTPTPEVDVGVVNIRPLREPVISDVPFDVFERFVRYFFHLKNAYLRNTLKDLFPKQQINLMHAMFEEAEIDPCYHSTMLDVEEIGKLARIYWRLCQENEGLLEYNYQARKTTKKVNRLWSKD</sequence>
<dbReference type="GO" id="GO:0034246">
    <property type="term" value="F:mitochondrial transcription factor activity"/>
    <property type="evidence" value="ECO:0007669"/>
    <property type="project" value="TreeGrafter"/>
</dbReference>
<evidence type="ECO:0000256" key="11">
    <source>
        <dbReference type="PROSITE-ProRule" id="PRU01026"/>
    </source>
</evidence>
<dbReference type="InterPro" id="IPR023165">
    <property type="entry name" value="rRNA_Ade_diMease-like_C"/>
</dbReference>
<dbReference type="InterPro" id="IPR020598">
    <property type="entry name" value="rRNA_Ade_methylase_Trfase_N"/>
</dbReference>
<dbReference type="OrthoDB" id="16079at2759"/>
<organism evidence="14 15">
    <name type="scientific">Leptotrombidium deliense</name>
    <dbReference type="NCBI Taxonomy" id="299467"/>
    <lineage>
        <taxon>Eukaryota</taxon>
        <taxon>Metazoa</taxon>
        <taxon>Ecdysozoa</taxon>
        <taxon>Arthropoda</taxon>
        <taxon>Chelicerata</taxon>
        <taxon>Arachnida</taxon>
        <taxon>Acari</taxon>
        <taxon>Acariformes</taxon>
        <taxon>Trombidiformes</taxon>
        <taxon>Prostigmata</taxon>
        <taxon>Anystina</taxon>
        <taxon>Parasitengona</taxon>
        <taxon>Trombiculoidea</taxon>
        <taxon>Trombiculidae</taxon>
        <taxon>Leptotrombidium</taxon>
    </lineage>
</organism>
<keyword evidence="3 11" id="KW-0489">Methyltransferase</keyword>
<keyword evidence="9" id="KW-0496">Mitochondrion</keyword>
<comment type="similarity">
    <text evidence="11 12">Belongs to the class I-like SAM-binding methyltransferase superfamily. rRNA adenine N(6)-methyltransferase family.</text>
</comment>
<dbReference type="PANTHER" id="PTHR11727">
    <property type="entry name" value="DIMETHYLADENOSINE TRANSFERASE"/>
    <property type="match status" value="1"/>
</dbReference>
<proteinExistence type="inferred from homology"/>
<evidence type="ECO:0000256" key="2">
    <source>
        <dbReference type="ARBA" id="ARBA00022552"/>
    </source>
</evidence>
<dbReference type="VEuPathDB" id="VectorBase:LDEU008287"/>
<dbReference type="SMART" id="SM00650">
    <property type="entry name" value="rADc"/>
    <property type="match status" value="1"/>
</dbReference>
<keyword evidence="7" id="KW-0809">Transit peptide</keyword>
<comment type="subcellular location">
    <subcellularLocation>
        <location evidence="1">Mitochondrion</location>
    </subcellularLocation>
</comment>
<protein>
    <recommendedName>
        <fullName evidence="12">rRNA adenine N(6)-methyltransferase</fullName>
        <ecNumber evidence="12">2.1.1.-</ecNumber>
    </recommendedName>
</protein>
<keyword evidence="4 11" id="KW-0808">Transferase</keyword>
<keyword evidence="15" id="KW-1185">Reference proteome</keyword>
<keyword evidence="8" id="KW-0805">Transcription regulation</keyword>
<keyword evidence="6 11" id="KW-0694">RNA-binding</keyword>
<evidence type="ECO:0000256" key="7">
    <source>
        <dbReference type="ARBA" id="ARBA00022946"/>
    </source>
</evidence>
<dbReference type="FunFam" id="3.40.50.150:FF:000109">
    <property type="entry name" value="rRNA adenine N(6)-methyltransferase"/>
    <property type="match status" value="1"/>
</dbReference>
<dbReference type="InterPro" id="IPR029063">
    <property type="entry name" value="SAM-dependent_MTases_sf"/>
</dbReference>
<dbReference type="PROSITE" id="PS01131">
    <property type="entry name" value="RRNA_A_DIMETH"/>
    <property type="match status" value="1"/>
</dbReference>
<dbReference type="EMBL" id="NCKV01005930">
    <property type="protein sequence ID" value="RWS23753.1"/>
    <property type="molecule type" value="Genomic_DNA"/>
</dbReference>
<feature type="binding site" evidence="11">
    <location>
        <position position="156"/>
    </location>
    <ligand>
        <name>S-adenosyl-L-methionine</name>
        <dbReference type="ChEBI" id="CHEBI:59789"/>
    </ligand>
</feature>
<dbReference type="InterPro" id="IPR020596">
    <property type="entry name" value="rRNA_Ade_Mease_Trfase_CS"/>
</dbReference>
<feature type="domain" description="Ribosomal RNA adenine methylase transferase N-terminal" evidence="13">
    <location>
        <begin position="60"/>
        <end position="249"/>
    </location>
</feature>
<dbReference type="GO" id="GO:0006391">
    <property type="term" value="P:transcription initiation at mitochondrial promoter"/>
    <property type="evidence" value="ECO:0007669"/>
    <property type="project" value="TreeGrafter"/>
</dbReference>
<accession>A0A443S8A0</accession>
<dbReference type="EC" id="2.1.1.-" evidence="12"/>
<dbReference type="SUPFAM" id="SSF53335">
    <property type="entry name" value="S-adenosyl-L-methionine-dependent methyltransferases"/>
    <property type="match status" value="1"/>
</dbReference>
<dbReference type="GO" id="GO:0000179">
    <property type="term" value="F:rRNA (adenine-N6,N6-)-dimethyltransferase activity"/>
    <property type="evidence" value="ECO:0007669"/>
    <property type="project" value="UniProtKB-UniRule"/>
</dbReference>
<dbReference type="Pfam" id="PF00398">
    <property type="entry name" value="RrnaAD"/>
    <property type="match status" value="1"/>
</dbReference>
<evidence type="ECO:0000256" key="12">
    <source>
        <dbReference type="RuleBase" id="RU362106"/>
    </source>
</evidence>
<evidence type="ECO:0000256" key="6">
    <source>
        <dbReference type="ARBA" id="ARBA00022884"/>
    </source>
</evidence>
<keyword evidence="2 12" id="KW-0698">rRNA processing</keyword>
<evidence type="ECO:0000256" key="1">
    <source>
        <dbReference type="ARBA" id="ARBA00004173"/>
    </source>
</evidence>
<evidence type="ECO:0000256" key="9">
    <source>
        <dbReference type="ARBA" id="ARBA00023128"/>
    </source>
</evidence>
<reference evidence="14 15" key="1">
    <citation type="journal article" date="2018" name="Gigascience">
        <title>Genomes of trombidid mites reveal novel predicted allergens and laterally-transferred genes associated with secondary metabolism.</title>
        <authorList>
            <person name="Dong X."/>
            <person name="Chaisiri K."/>
            <person name="Xia D."/>
            <person name="Armstrong S.D."/>
            <person name="Fang Y."/>
            <person name="Donnelly M.J."/>
            <person name="Kadowaki T."/>
            <person name="McGarry J.W."/>
            <person name="Darby A.C."/>
            <person name="Makepeace B.L."/>
        </authorList>
    </citation>
    <scope>NUCLEOTIDE SEQUENCE [LARGE SCALE GENOMIC DNA]</scope>
    <source>
        <strain evidence="14">UoL-UT</strain>
    </source>
</reference>
<gene>
    <name evidence="14" type="ORF">B4U80_06730</name>
</gene>
<feature type="binding site" evidence="11">
    <location>
        <position position="77"/>
    </location>
    <ligand>
        <name>S-adenosyl-L-methionine</name>
        <dbReference type="ChEBI" id="CHEBI:59789"/>
    </ligand>
</feature>
<dbReference type="Gene3D" id="3.40.50.150">
    <property type="entry name" value="Vaccinia Virus protein VP39"/>
    <property type="match status" value="1"/>
</dbReference>
<comment type="caution">
    <text evidence="14">The sequence shown here is derived from an EMBL/GenBank/DDBJ whole genome shotgun (WGS) entry which is preliminary data.</text>
</comment>
<dbReference type="CDD" id="cd02440">
    <property type="entry name" value="AdoMet_MTases"/>
    <property type="match status" value="1"/>
</dbReference>
<feature type="binding site" evidence="11">
    <location>
        <position position="126"/>
    </location>
    <ligand>
        <name>S-adenosyl-L-methionine</name>
        <dbReference type="ChEBI" id="CHEBI:59789"/>
    </ligand>
</feature>
<evidence type="ECO:0000259" key="13">
    <source>
        <dbReference type="SMART" id="SM00650"/>
    </source>
</evidence>
<evidence type="ECO:0000256" key="8">
    <source>
        <dbReference type="ARBA" id="ARBA00023015"/>
    </source>
</evidence>
<evidence type="ECO:0000256" key="10">
    <source>
        <dbReference type="ARBA" id="ARBA00023163"/>
    </source>
</evidence>
<evidence type="ECO:0000313" key="14">
    <source>
        <dbReference type="EMBL" id="RWS23753.1"/>
    </source>
</evidence>
<name>A0A443S8A0_9ACAR</name>
<dbReference type="STRING" id="299467.A0A443S8A0"/>
<dbReference type="Proteomes" id="UP000288716">
    <property type="component" value="Unassembled WGS sequence"/>
</dbReference>
<evidence type="ECO:0000256" key="3">
    <source>
        <dbReference type="ARBA" id="ARBA00022603"/>
    </source>
</evidence>
<dbReference type="Gene3D" id="1.10.8.100">
    <property type="entry name" value="Ribosomal RNA adenine dimethylase-like, domain 2"/>
    <property type="match status" value="1"/>
</dbReference>
<feature type="binding site" evidence="11">
    <location>
        <position position="99"/>
    </location>
    <ligand>
        <name>S-adenosyl-L-methionine</name>
        <dbReference type="ChEBI" id="CHEBI:59789"/>
    </ligand>
</feature>
<dbReference type="GO" id="GO:0005759">
    <property type="term" value="C:mitochondrial matrix"/>
    <property type="evidence" value="ECO:0007669"/>
    <property type="project" value="TreeGrafter"/>
</dbReference>
<dbReference type="AlphaFoldDB" id="A0A443S8A0"/>
<evidence type="ECO:0000256" key="4">
    <source>
        <dbReference type="ARBA" id="ARBA00022679"/>
    </source>
</evidence>